<gene>
    <name evidence="1" type="primary">Acey_s0367.g26</name>
    <name evidence="1" type="ORF">Y032_0367g26</name>
</gene>
<evidence type="ECO:0000313" key="1">
    <source>
        <dbReference type="EMBL" id="EYB82073.1"/>
    </source>
</evidence>
<name>A0A016RUT4_9BILA</name>
<reference evidence="2" key="1">
    <citation type="journal article" date="2015" name="Nat. Genet.">
        <title>The genome and transcriptome of the zoonotic hookworm Ancylostoma ceylanicum identify infection-specific gene families.</title>
        <authorList>
            <person name="Schwarz E.M."/>
            <person name="Hu Y."/>
            <person name="Antoshechkin I."/>
            <person name="Miller M.M."/>
            <person name="Sternberg P.W."/>
            <person name="Aroian R.V."/>
        </authorList>
    </citation>
    <scope>NUCLEOTIDE SEQUENCE</scope>
    <source>
        <strain evidence="2">HY135</strain>
    </source>
</reference>
<proteinExistence type="predicted"/>
<dbReference type="EMBL" id="JARK01001703">
    <property type="protein sequence ID" value="EYB82073.1"/>
    <property type="molecule type" value="Genomic_DNA"/>
</dbReference>
<accession>A0A016RUT4</accession>
<comment type="caution">
    <text evidence="1">The sequence shown here is derived from an EMBL/GenBank/DDBJ whole genome shotgun (WGS) entry which is preliminary data.</text>
</comment>
<dbReference type="AlphaFoldDB" id="A0A016RUT4"/>
<sequence length="71" mass="8662">MHFAKKRKTFIKNIFFIQNNENRHLAIEARSLCYARRYIQLNLKIIWWRKTCRRRRVGSALSLDLPRCRAA</sequence>
<organism evidence="1 2">
    <name type="scientific">Ancylostoma ceylanicum</name>
    <dbReference type="NCBI Taxonomy" id="53326"/>
    <lineage>
        <taxon>Eukaryota</taxon>
        <taxon>Metazoa</taxon>
        <taxon>Ecdysozoa</taxon>
        <taxon>Nematoda</taxon>
        <taxon>Chromadorea</taxon>
        <taxon>Rhabditida</taxon>
        <taxon>Rhabditina</taxon>
        <taxon>Rhabditomorpha</taxon>
        <taxon>Strongyloidea</taxon>
        <taxon>Ancylostomatidae</taxon>
        <taxon>Ancylostomatinae</taxon>
        <taxon>Ancylostoma</taxon>
    </lineage>
</organism>
<protein>
    <submittedName>
        <fullName evidence="1">Uncharacterized protein</fullName>
    </submittedName>
</protein>
<evidence type="ECO:0000313" key="2">
    <source>
        <dbReference type="Proteomes" id="UP000024635"/>
    </source>
</evidence>
<dbReference type="Proteomes" id="UP000024635">
    <property type="component" value="Unassembled WGS sequence"/>
</dbReference>
<keyword evidence="2" id="KW-1185">Reference proteome</keyword>